<dbReference type="GO" id="GO:0016052">
    <property type="term" value="P:carbohydrate catabolic process"/>
    <property type="evidence" value="ECO:0007669"/>
    <property type="project" value="TreeGrafter"/>
</dbReference>
<dbReference type="EMBL" id="CP015961">
    <property type="protein sequence ID" value="ANI93801.1"/>
    <property type="molecule type" value="Genomic_DNA"/>
</dbReference>
<keyword evidence="5" id="KW-0812">Transmembrane</keyword>
<evidence type="ECO:0000256" key="1">
    <source>
        <dbReference type="ARBA" id="ARBA00010646"/>
    </source>
</evidence>
<evidence type="ECO:0000313" key="7">
    <source>
        <dbReference type="Proteomes" id="UP000186104"/>
    </source>
</evidence>
<comment type="similarity">
    <text evidence="1">Belongs to the glycosyl hydrolase 25 family.</text>
</comment>
<feature type="compositionally biased region" description="Low complexity" evidence="4">
    <location>
        <begin position="310"/>
        <end position="329"/>
    </location>
</feature>
<keyword evidence="3" id="KW-0326">Glycosidase</keyword>
<dbReference type="Pfam" id="PF01183">
    <property type="entry name" value="Glyco_hydro_25"/>
    <property type="match status" value="1"/>
</dbReference>
<reference evidence="6 7" key="1">
    <citation type="submission" date="2016-06" db="EMBL/GenBank/DDBJ databases">
        <title>Complete genome sequence of a saline-alkali tolerant type strain Dietzia timorensis ID05-A0528T.</title>
        <authorList>
            <person name="Wu X."/>
        </authorList>
    </citation>
    <scope>NUCLEOTIDE SEQUENCE [LARGE SCALE GENOMIC DNA]</scope>
    <source>
        <strain evidence="6 7">ID05-A0528</strain>
    </source>
</reference>
<proteinExistence type="inferred from homology"/>
<evidence type="ECO:0000256" key="4">
    <source>
        <dbReference type="SAM" id="MobiDB-lite"/>
    </source>
</evidence>
<dbReference type="GO" id="GO:0009253">
    <property type="term" value="P:peptidoglycan catabolic process"/>
    <property type="evidence" value="ECO:0007669"/>
    <property type="project" value="InterPro"/>
</dbReference>
<evidence type="ECO:0000256" key="5">
    <source>
        <dbReference type="SAM" id="Phobius"/>
    </source>
</evidence>
<dbReference type="RefSeq" id="WP_067474108.1">
    <property type="nucleotide sequence ID" value="NZ_CP015961.1"/>
</dbReference>
<dbReference type="PROSITE" id="PS51904">
    <property type="entry name" value="GLYCOSYL_HYDROL_F25_2"/>
    <property type="match status" value="1"/>
</dbReference>
<feature type="compositionally biased region" description="Acidic residues" evidence="4">
    <location>
        <begin position="284"/>
        <end position="309"/>
    </location>
</feature>
<dbReference type="PANTHER" id="PTHR34135">
    <property type="entry name" value="LYSOZYME"/>
    <property type="match status" value="1"/>
</dbReference>
<protein>
    <submittedName>
        <fullName evidence="6">Lysozyme M1</fullName>
    </submittedName>
</protein>
<keyword evidence="5" id="KW-0472">Membrane</keyword>
<sequence>MYVYRQRDGRRPLTLVSLGVLAAVAVLVAAFLAVTTQGQQVRNVAEPSDYINSDLASKPQGVDVSKWQHPSPNSIDWKAAAAGGKEFAFIKSTEGTEPGNDNLDSDVKGARAAGLHIGLYHKARPAMDATAQADAFAESVLEVGGEQLPPVLDFELDEGKNAEQLAAWVQEFMDRLEDKTGRTPIMYTYKSFWLVQMANTKKFSEYPLWLAEYRQQEPTSPQIGGWDSFTFWQYAGNDGQADGFPTPVDLNVFNGSKSELDKMVGSVGSGAQDTPAPSGGDTPGESESESESGDSETGTDETTSDESGTEESGSGSGADSGDKPLTLTIPKLPIPEGSLPAGVTLPIKIVLPSSIFGVGSSGVSSDVDWLKSLLGGLPEDVLKSVEIS</sequence>
<dbReference type="SMART" id="SM00641">
    <property type="entry name" value="Glyco_25"/>
    <property type="match status" value="1"/>
</dbReference>
<evidence type="ECO:0000313" key="6">
    <source>
        <dbReference type="EMBL" id="ANI93801.1"/>
    </source>
</evidence>
<dbReference type="Proteomes" id="UP000186104">
    <property type="component" value="Chromosome"/>
</dbReference>
<keyword evidence="2" id="KW-0378">Hydrolase</keyword>
<accession>A0A173LQE7</accession>
<evidence type="ECO:0000256" key="2">
    <source>
        <dbReference type="ARBA" id="ARBA00022801"/>
    </source>
</evidence>
<feature type="transmembrane region" description="Helical" evidence="5">
    <location>
        <begin position="12"/>
        <end position="34"/>
    </location>
</feature>
<dbReference type="InterPro" id="IPR018077">
    <property type="entry name" value="Glyco_hydro_fam25_subgr"/>
</dbReference>
<dbReference type="InterPro" id="IPR002053">
    <property type="entry name" value="Glyco_hydro_25"/>
</dbReference>
<dbReference type="GO" id="GO:0016998">
    <property type="term" value="P:cell wall macromolecule catabolic process"/>
    <property type="evidence" value="ECO:0007669"/>
    <property type="project" value="InterPro"/>
</dbReference>
<keyword evidence="7" id="KW-1185">Reference proteome</keyword>
<dbReference type="AlphaFoldDB" id="A0A173LQE7"/>
<feature type="region of interest" description="Disordered" evidence="4">
    <location>
        <begin position="261"/>
        <end position="329"/>
    </location>
</feature>
<dbReference type="GO" id="GO:0003796">
    <property type="term" value="F:lysozyme activity"/>
    <property type="evidence" value="ECO:0007669"/>
    <property type="project" value="InterPro"/>
</dbReference>
<dbReference type="InterPro" id="IPR017853">
    <property type="entry name" value="GH"/>
</dbReference>
<evidence type="ECO:0000256" key="3">
    <source>
        <dbReference type="ARBA" id="ARBA00023295"/>
    </source>
</evidence>
<dbReference type="OrthoDB" id="287365at2"/>
<dbReference type="CDD" id="cd00599">
    <property type="entry name" value="GH25_muramidase"/>
    <property type="match status" value="1"/>
</dbReference>
<dbReference type="Gene3D" id="3.20.20.80">
    <property type="entry name" value="Glycosidases"/>
    <property type="match status" value="1"/>
</dbReference>
<dbReference type="PANTHER" id="PTHR34135:SF2">
    <property type="entry name" value="LYSOZYME"/>
    <property type="match status" value="1"/>
</dbReference>
<name>A0A173LQE7_9ACTN</name>
<gene>
    <name evidence="6" type="ORF">BJL86_3042</name>
</gene>
<dbReference type="KEGG" id="dtm:BJL86_3042"/>
<keyword evidence="5" id="KW-1133">Transmembrane helix</keyword>
<dbReference type="SUPFAM" id="SSF51445">
    <property type="entry name" value="(Trans)glycosidases"/>
    <property type="match status" value="1"/>
</dbReference>
<organism evidence="6 7">
    <name type="scientific">Dietzia timorensis</name>
    <dbReference type="NCBI Taxonomy" id="499555"/>
    <lineage>
        <taxon>Bacteria</taxon>
        <taxon>Bacillati</taxon>
        <taxon>Actinomycetota</taxon>
        <taxon>Actinomycetes</taxon>
        <taxon>Mycobacteriales</taxon>
        <taxon>Dietziaceae</taxon>
        <taxon>Dietzia</taxon>
    </lineage>
</organism>